<proteinExistence type="predicted"/>
<evidence type="ECO:0000256" key="1">
    <source>
        <dbReference type="SAM" id="MobiDB-lite"/>
    </source>
</evidence>
<sequence>MLVDWQPRSSQNPQIPSLAPVQAVLSKVERILPLEPVPSYKGILKPNSAALKDNTTIRIAASNTIANTHAFASTPGTFGTATPGSQRFAPRHPSYPHATYPSAQAASYPPVYASQAYASSHATTQAYSQYAGGYGVNGNSYAASAYSGYASSPQGYAAYPSYAYGVGAAAYPTGTYTPTQHSTARPSQTTAQAWSYAAHTPAAALPPHMRTAASRPSGYSTPTAQPYAPWSKA</sequence>
<keyword evidence="3" id="KW-1185">Reference proteome</keyword>
<reference evidence="2 3" key="1">
    <citation type="journal article" date="2016" name="Mol. Biol. Evol.">
        <title>Comparative Genomics of Early-Diverging Mushroom-Forming Fungi Provides Insights into the Origins of Lignocellulose Decay Capabilities.</title>
        <authorList>
            <person name="Nagy L.G."/>
            <person name="Riley R."/>
            <person name="Tritt A."/>
            <person name="Adam C."/>
            <person name="Daum C."/>
            <person name="Floudas D."/>
            <person name="Sun H."/>
            <person name="Yadav J.S."/>
            <person name="Pangilinan J."/>
            <person name="Larsson K.H."/>
            <person name="Matsuura K."/>
            <person name="Barry K."/>
            <person name="Labutti K."/>
            <person name="Kuo R."/>
            <person name="Ohm R.A."/>
            <person name="Bhattacharya S.S."/>
            <person name="Shirouzu T."/>
            <person name="Yoshinaga Y."/>
            <person name="Martin F.M."/>
            <person name="Grigoriev I.V."/>
            <person name="Hibbett D.S."/>
        </authorList>
    </citation>
    <scope>NUCLEOTIDE SEQUENCE [LARGE SCALE GENOMIC DNA]</scope>
    <source>
        <strain evidence="2 3">HHB12733</strain>
    </source>
</reference>
<accession>A0A165DGU0</accession>
<gene>
    <name evidence="2" type="ORF">CALCODRAFT_77937</name>
</gene>
<dbReference type="Proteomes" id="UP000076842">
    <property type="component" value="Unassembled WGS sequence"/>
</dbReference>
<organism evidence="2 3">
    <name type="scientific">Calocera cornea HHB12733</name>
    <dbReference type="NCBI Taxonomy" id="1353952"/>
    <lineage>
        <taxon>Eukaryota</taxon>
        <taxon>Fungi</taxon>
        <taxon>Dikarya</taxon>
        <taxon>Basidiomycota</taxon>
        <taxon>Agaricomycotina</taxon>
        <taxon>Dacrymycetes</taxon>
        <taxon>Dacrymycetales</taxon>
        <taxon>Dacrymycetaceae</taxon>
        <taxon>Calocera</taxon>
    </lineage>
</organism>
<protein>
    <submittedName>
        <fullName evidence="2">Uncharacterized protein</fullName>
    </submittedName>
</protein>
<name>A0A165DGU0_9BASI</name>
<dbReference type="InParanoid" id="A0A165DGU0"/>
<dbReference type="EMBL" id="KV424056">
    <property type="protein sequence ID" value="KZT52765.1"/>
    <property type="molecule type" value="Genomic_DNA"/>
</dbReference>
<dbReference type="AlphaFoldDB" id="A0A165DGU0"/>
<dbReference type="STRING" id="1353952.A0A165DGU0"/>
<evidence type="ECO:0000313" key="3">
    <source>
        <dbReference type="Proteomes" id="UP000076842"/>
    </source>
</evidence>
<feature type="region of interest" description="Disordered" evidence="1">
    <location>
        <begin position="208"/>
        <end position="233"/>
    </location>
</feature>
<evidence type="ECO:0000313" key="2">
    <source>
        <dbReference type="EMBL" id="KZT52765.1"/>
    </source>
</evidence>